<proteinExistence type="predicted"/>
<reference evidence="2 3" key="1">
    <citation type="submission" date="2015-03" db="EMBL/GenBank/DDBJ databases">
        <title>Genome sequencing of Methylobacterium variabile DSM 16961.</title>
        <authorList>
            <person name="Chaudhry V."/>
            <person name="Patil P.B."/>
        </authorList>
    </citation>
    <scope>NUCLEOTIDE SEQUENCE [LARGE SCALE GENOMIC DNA]</scope>
    <source>
        <strain evidence="2 3">DSM 16961</strain>
    </source>
</reference>
<dbReference type="PATRIC" id="fig|298794.3.peg.519"/>
<evidence type="ECO:0000313" key="2">
    <source>
        <dbReference type="EMBL" id="KMO35611.1"/>
    </source>
</evidence>
<evidence type="ECO:0000313" key="3">
    <source>
        <dbReference type="Proteomes" id="UP000035955"/>
    </source>
</evidence>
<dbReference type="OrthoDB" id="8003456at2"/>
<comment type="caution">
    <text evidence="2">The sequence shown here is derived from an EMBL/GenBank/DDBJ whole genome shotgun (WGS) entry which is preliminary data.</text>
</comment>
<dbReference type="AlphaFoldDB" id="A0A0J6V9F4"/>
<evidence type="ECO:0000256" key="1">
    <source>
        <dbReference type="SAM" id="Phobius"/>
    </source>
</evidence>
<keyword evidence="1" id="KW-1133">Transmembrane helix</keyword>
<organism evidence="2 3">
    <name type="scientific">Methylobacterium variabile</name>
    <dbReference type="NCBI Taxonomy" id="298794"/>
    <lineage>
        <taxon>Bacteria</taxon>
        <taxon>Pseudomonadati</taxon>
        <taxon>Pseudomonadota</taxon>
        <taxon>Alphaproteobacteria</taxon>
        <taxon>Hyphomicrobiales</taxon>
        <taxon>Methylobacteriaceae</taxon>
        <taxon>Methylobacterium</taxon>
    </lineage>
</organism>
<sequence length="62" mass="6594">MIQFDTKASGAAQAATVAVPFEGKLRQAAMVLTLAIGVPLVLAWFGLLSWGVLWLVRIVLAL</sequence>
<protein>
    <submittedName>
        <fullName evidence="2">Uncharacterized protein</fullName>
    </submittedName>
</protein>
<dbReference type="RefSeq" id="WP_048445413.1">
    <property type="nucleotide sequence ID" value="NZ_LABY01000114.1"/>
</dbReference>
<keyword evidence="3" id="KW-1185">Reference proteome</keyword>
<name>A0A0J6V9F4_9HYPH</name>
<dbReference type="EMBL" id="LABY01000114">
    <property type="protein sequence ID" value="KMO35611.1"/>
    <property type="molecule type" value="Genomic_DNA"/>
</dbReference>
<feature type="transmembrane region" description="Helical" evidence="1">
    <location>
        <begin position="29"/>
        <end position="56"/>
    </location>
</feature>
<dbReference type="Proteomes" id="UP000035955">
    <property type="component" value="Unassembled WGS sequence"/>
</dbReference>
<gene>
    <name evidence="2" type="ORF">VQ02_17150</name>
</gene>
<keyword evidence="1" id="KW-0472">Membrane</keyword>
<accession>A0A0J6V9F4</accession>
<keyword evidence="1" id="KW-0812">Transmembrane</keyword>